<evidence type="ECO:0000256" key="10">
    <source>
        <dbReference type="ARBA" id="ARBA00023170"/>
    </source>
</evidence>
<dbReference type="PROSITE" id="PS50853">
    <property type="entry name" value="FN3"/>
    <property type="match status" value="1"/>
</dbReference>
<evidence type="ECO:0000256" key="15">
    <source>
        <dbReference type="SAM" id="SignalP"/>
    </source>
</evidence>
<feature type="disulfide bond" evidence="12">
    <location>
        <begin position="85"/>
        <end position="101"/>
    </location>
</feature>
<keyword evidence="7 14" id="KW-1133">Transmembrane helix</keyword>
<keyword evidence="8 14" id="KW-0472">Membrane</keyword>
<keyword evidence="6 15" id="KW-0732">Signal</keyword>
<feature type="disulfide bond" evidence="12">
    <location>
        <begin position="48"/>
        <end position="58"/>
    </location>
</feature>
<dbReference type="RefSeq" id="XP_018593884.2">
    <property type="nucleotide sequence ID" value="XM_018738368.2"/>
</dbReference>
<dbReference type="GO" id="GO:0004896">
    <property type="term" value="F:cytokine receptor activity"/>
    <property type="evidence" value="ECO:0007669"/>
    <property type="project" value="TreeGrafter"/>
</dbReference>
<dbReference type="CDD" id="cd00063">
    <property type="entry name" value="FN3"/>
    <property type="match status" value="1"/>
</dbReference>
<feature type="compositionally biased region" description="Low complexity" evidence="13">
    <location>
        <begin position="444"/>
        <end position="460"/>
    </location>
</feature>
<dbReference type="GO" id="GO:0009897">
    <property type="term" value="C:external side of plasma membrane"/>
    <property type="evidence" value="ECO:0007669"/>
    <property type="project" value="TreeGrafter"/>
</dbReference>
<dbReference type="OrthoDB" id="9890439at2759"/>
<evidence type="ECO:0000256" key="14">
    <source>
        <dbReference type="SAM" id="Phobius"/>
    </source>
</evidence>
<evidence type="ECO:0000256" key="1">
    <source>
        <dbReference type="ARBA" id="ARBA00004251"/>
    </source>
</evidence>
<evidence type="ECO:0000313" key="18">
    <source>
        <dbReference type="Proteomes" id="UP000694397"/>
    </source>
</evidence>
<organism evidence="17 18">
    <name type="scientific">Scleropages formosus</name>
    <name type="common">Asian bonytongue</name>
    <name type="synonym">Osteoglossum formosum</name>
    <dbReference type="NCBI Taxonomy" id="113540"/>
    <lineage>
        <taxon>Eukaryota</taxon>
        <taxon>Metazoa</taxon>
        <taxon>Chordata</taxon>
        <taxon>Craniata</taxon>
        <taxon>Vertebrata</taxon>
        <taxon>Euteleostomi</taxon>
        <taxon>Actinopterygii</taxon>
        <taxon>Neopterygii</taxon>
        <taxon>Teleostei</taxon>
        <taxon>Osteoglossocephala</taxon>
        <taxon>Osteoglossomorpha</taxon>
        <taxon>Osteoglossiformes</taxon>
        <taxon>Osteoglossidae</taxon>
        <taxon>Scleropages</taxon>
    </lineage>
</organism>
<proteinExistence type="inferred from homology"/>
<reference evidence="17" key="3">
    <citation type="submission" date="2025-09" db="UniProtKB">
        <authorList>
            <consortium name="Ensembl"/>
        </authorList>
    </citation>
    <scope>IDENTIFICATION</scope>
</reference>
<keyword evidence="9 12" id="KW-1015">Disulfide bond</keyword>
<feature type="signal peptide" evidence="15">
    <location>
        <begin position="1"/>
        <end position="22"/>
    </location>
</feature>
<keyword evidence="5 14" id="KW-0812">Transmembrane</keyword>
<feature type="domain" description="Fibronectin type-III" evidence="16">
    <location>
        <begin position="138"/>
        <end position="234"/>
    </location>
</feature>
<dbReference type="PIRSF" id="PIRSF001959">
    <property type="entry name" value="EPO_receptor"/>
    <property type="match status" value="1"/>
</dbReference>
<evidence type="ECO:0000256" key="13">
    <source>
        <dbReference type="SAM" id="MobiDB-lite"/>
    </source>
</evidence>
<reference evidence="17 18" key="1">
    <citation type="submission" date="2019-04" db="EMBL/GenBank/DDBJ databases">
        <authorList>
            <consortium name="Wellcome Sanger Institute Data Sharing"/>
        </authorList>
    </citation>
    <scope>NUCLEOTIDE SEQUENCE [LARGE SCALE GENOMIC DNA]</scope>
</reference>
<dbReference type="InterPro" id="IPR013783">
    <property type="entry name" value="Ig-like_fold"/>
</dbReference>
<feature type="region of interest" description="Disordered" evidence="13">
    <location>
        <begin position="514"/>
        <end position="539"/>
    </location>
</feature>
<evidence type="ECO:0000256" key="9">
    <source>
        <dbReference type="ARBA" id="ARBA00023157"/>
    </source>
</evidence>
<dbReference type="InterPro" id="IPR003961">
    <property type="entry name" value="FN3_dom"/>
</dbReference>
<evidence type="ECO:0000256" key="12">
    <source>
        <dbReference type="PIRSR" id="PIRSR001959-2"/>
    </source>
</evidence>
<dbReference type="InterPro" id="IPR015152">
    <property type="entry name" value="Growth/epo_recpt_lig-bind"/>
</dbReference>
<name>A0A8C9TUD9_SCLFO</name>
<evidence type="ECO:0000256" key="7">
    <source>
        <dbReference type="ARBA" id="ARBA00022989"/>
    </source>
</evidence>
<dbReference type="AlphaFoldDB" id="A0A8C9TUD9"/>
<dbReference type="CTD" id="2057"/>
<dbReference type="KEGG" id="sfm:108925969"/>
<evidence type="ECO:0000256" key="11">
    <source>
        <dbReference type="ARBA" id="ARBA00023180"/>
    </source>
</evidence>
<evidence type="ECO:0000313" key="17">
    <source>
        <dbReference type="Ensembl" id="ENSSFOP00015051873.1"/>
    </source>
</evidence>
<dbReference type="Gene3D" id="2.60.40.10">
    <property type="entry name" value="Immunoglobulins"/>
    <property type="match status" value="2"/>
</dbReference>
<keyword evidence="10" id="KW-0675">Receptor</keyword>
<reference evidence="17" key="2">
    <citation type="submission" date="2025-08" db="UniProtKB">
        <authorList>
            <consortium name="Ensembl"/>
        </authorList>
    </citation>
    <scope>IDENTIFICATION</scope>
</reference>
<evidence type="ECO:0000256" key="4">
    <source>
        <dbReference type="ARBA" id="ARBA00022475"/>
    </source>
</evidence>
<evidence type="ECO:0000256" key="3">
    <source>
        <dbReference type="ARBA" id="ARBA00018355"/>
    </source>
</evidence>
<comment type="subcellular location">
    <subcellularLocation>
        <location evidence="1">Cell membrane</location>
        <topology evidence="1">Single-pass type I membrane protein</topology>
    </subcellularLocation>
</comment>
<keyword evidence="18" id="KW-1185">Reference proteome</keyword>
<dbReference type="InterPro" id="IPR009167">
    <property type="entry name" value="Erythropoietin_rcpt"/>
</dbReference>
<evidence type="ECO:0000256" key="6">
    <source>
        <dbReference type="ARBA" id="ARBA00022729"/>
    </source>
</evidence>
<dbReference type="InterPro" id="IPR036116">
    <property type="entry name" value="FN3_sf"/>
</dbReference>
<accession>A0A8C9TUD9</accession>
<evidence type="ECO:0000259" key="16">
    <source>
        <dbReference type="PROSITE" id="PS50853"/>
    </source>
</evidence>
<dbReference type="GeneID" id="108925969"/>
<protein>
    <recommendedName>
        <fullName evidence="3">Erythropoietin receptor</fullName>
    </recommendedName>
</protein>
<comment type="similarity">
    <text evidence="2">Belongs to the type I cytokine receptor family. Type 1 subfamily.</text>
</comment>
<sequence>MIRLRQLAPWALLLVFTCCQNASPGLWDAGLEKKADLLMRVEHEEPRCFAEGMRDLTCFWDEADGGTPHLYRFTYTYENEESNECVVESQQREGSETRYFCKLLKVQLFGLLDIRVYRGETLLYNRNLLINLVFLLDPPANLTVTRTGKPGQLKLSWLPPPLKYMENSMMYEVSCTTAGSRMEKVVQGNTEFTLRSLRPGTEYAIQVRVKPDGLTYDGYWSDWTLPISMRTLPDDADPLILSFSVIISFILVLLSLTIFLSYRRFLIKKMWPLIPSPENKFPGLFTVYGGNFQEWLGHSSGGLWQRPGFFYLEELPVMLEVLSEATMSPPVQIQPGDSRAPGLLKETTQENEDEMLPKADSGMEKKWDPDLQENWLMDQFQVLQQSSTPPSQSSLLESKDAYVTLSQNFDQHPGEGKLEDISEESLPLHVLFGTTETSTSHPDLGSLPQSSGSSQLSSQSSFEYPHNTWPSKSLTYACLTMADSGISTDYSSISSSRTGMECIYTNDYKNQMPKERQPLATPPTHTGCWVQEQHNSSPT</sequence>
<evidence type="ECO:0000256" key="5">
    <source>
        <dbReference type="ARBA" id="ARBA00022692"/>
    </source>
</evidence>
<dbReference type="Pfam" id="PF09067">
    <property type="entry name" value="EpoR_lig-bind"/>
    <property type="match status" value="1"/>
</dbReference>
<dbReference type="Proteomes" id="UP000694397">
    <property type="component" value="Chromosome 3"/>
</dbReference>
<dbReference type="Pfam" id="PF00041">
    <property type="entry name" value="fn3"/>
    <property type="match status" value="1"/>
</dbReference>
<dbReference type="GeneTree" id="ENSGT00940000160315"/>
<feature type="transmembrane region" description="Helical" evidence="14">
    <location>
        <begin position="239"/>
        <end position="262"/>
    </location>
</feature>
<keyword evidence="4" id="KW-1003">Cell membrane</keyword>
<dbReference type="SMART" id="SM00060">
    <property type="entry name" value="FN3"/>
    <property type="match status" value="1"/>
</dbReference>
<feature type="chain" id="PRO_5034066998" description="Erythropoietin receptor" evidence="15">
    <location>
        <begin position="23"/>
        <end position="539"/>
    </location>
</feature>
<dbReference type="PANTHER" id="PTHR23037:SF28">
    <property type="entry name" value="ERYTHROPOIETIN RECEPTOR"/>
    <property type="match status" value="1"/>
</dbReference>
<feature type="region of interest" description="Disordered" evidence="13">
    <location>
        <begin position="435"/>
        <end position="460"/>
    </location>
</feature>
<dbReference type="Ensembl" id="ENSSFOT00015077367.1">
    <property type="protein sequence ID" value="ENSSFOP00015051873.1"/>
    <property type="gene ID" value="ENSSFOG00015030139.1"/>
</dbReference>
<evidence type="ECO:0000256" key="2">
    <source>
        <dbReference type="ARBA" id="ARBA00007885"/>
    </source>
</evidence>
<gene>
    <name evidence="17" type="primary">EPOR</name>
    <name evidence="17" type="synonym">epor</name>
</gene>
<dbReference type="SUPFAM" id="SSF49265">
    <property type="entry name" value="Fibronectin type III"/>
    <property type="match status" value="2"/>
</dbReference>
<evidence type="ECO:0000256" key="8">
    <source>
        <dbReference type="ARBA" id="ARBA00023136"/>
    </source>
</evidence>
<dbReference type="PANTHER" id="PTHR23037">
    <property type="entry name" value="CYTOKINE RECEPTOR"/>
    <property type="match status" value="1"/>
</dbReference>
<keyword evidence="11" id="KW-0325">Glycoprotein</keyword>